<feature type="coiled-coil region" evidence="4">
    <location>
        <begin position="160"/>
        <end position="218"/>
    </location>
</feature>
<dbReference type="Gene3D" id="1.10.287.470">
    <property type="entry name" value="Helix hairpin bin"/>
    <property type="match status" value="1"/>
</dbReference>
<gene>
    <name evidence="8" type="ORF">AWB75_06742</name>
</gene>
<sequence length="430" mass="45935">MTISGLLVLALLARIALATKAGPWSALLALLPRLLTCLVNIVKHSGPVALKLTRTLIPSLFRSKYRLPVVIAACSAIFLSACHQREAVVTEAKPVVALAVHPDGNIASTSLPAQVQARYSTPLSFRVGGKIIERRVRIGDSVKAGQTVASLDPTDLRNALANAKAQLEAAEHRLGFAKQQLDRDQAQAHANLIAAAQLEQTQDAYATALAQRDSARAQMALATDQLRYATLTADHDGVVTSEDADTGQNVQATQAVFHVDWTGDVDIVCDAPEKALNSLTVGAQARVTFPALPGKALEARVREVSPAADQESRTWRVKLTLSAPSPEVRLGMTANVAFEVAADGATGEPFTLPVTALFHRGENPAVWVVRKGSNTLELRPVTIERYDERTVSVSSGLHDGDRVMLQGVHAVSSGQQVQVVPPLHQEDFPA</sequence>
<keyword evidence="9" id="KW-1185">Reference proteome</keyword>
<keyword evidence="4" id="KW-0175">Coiled coil</keyword>
<feature type="domain" description="CusB-like beta-barrel" evidence="6">
    <location>
        <begin position="267"/>
        <end position="339"/>
    </location>
</feature>
<dbReference type="Gene3D" id="2.40.30.170">
    <property type="match status" value="1"/>
</dbReference>
<name>A0A158DI89_9BURK</name>
<keyword evidence="3" id="KW-0813">Transport</keyword>
<dbReference type="Gene3D" id="2.40.420.20">
    <property type="match status" value="1"/>
</dbReference>
<evidence type="ECO:0000256" key="3">
    <source>
        <dbReference type="ARBA" id="ARBA00022448"/>
    </source>
</evidence>
<reference evidence="8" key="1">
    <citation type="submission" date="2016-01" db="EMBL/GenBank/DDBJ databases">
        <authorList>
            <person name="Peeters C."/>
        </authorList>
    </citation>
    <scope>NUCLEOTIDE SEQUENCE [LARGE SCALE GENOMIC DNA]</scope>
    <source>
        <strain evidence="8">LMG 29318</strain>
    </source>
</reference>
<feature type="domain" description="Multidrug resistance protein MdtA-like C-terminal permuted SH3" evidence="7">
    <location>
        <begin position="361"/>
        <end position="408"/>
    </location>
</feature>
<evidence type="ECO:0000256" key="1">
    <source>
        <dbReference type="ARBA" id="ARBA00004196"/>
    </source>
</evidence>
<evidence type="ECO:0000259" key="5">
    <source>
        <dbReference type="Pfam" id="PF25917"/>
    </source>
</evidence>
<evidence type="ECO:0000256" key="2">
    <source>
        <dbReference type="ARBA" id="ARBA00009477"/>
    </source>
</evidence>
<proteinExistence type="inferred from homology"/>
<dbReference type="EMBL" id="FCOF02000068">
    <property type="protein sequence ID" value="SAK93946.1"/>
    <property type="molecule type" value="Genomic_DNA"/>
</dbReference>
<dbReference type="NCBIfam" id="TIGR01730">
    <property type="entry name" value="RND_mfp"/>
    <property type="match status" value="1"/>
</dbReference>
<feature type="domain" description="Multidrug resistance protein MdtA-like barrel-sandwich hybrid" evidence="5">
    <location>
        <begin position="126"/>
        <end position="257"/>
    </location>
</feature>
<comment type="subcellular location">
    <subcellularLocation>
        <location evidence="1">Cell envelope</location>
    </subcellularLocation>
</comment>
<protein>
    <submittedName>
        <fullName evidence="8">HlyD family secretion protein</fullName>
    </submittedName>
</protein>
<evidence type="ECO:0000259" key="7">
    <source>
        <dbReference type="Pfam" id="PF25967"/>
    </source>
</evidence>
<dbReference type="AlphaFoldDB" id="A0A158DI89"/>
<dbReference type="Pfam" id="PF25967">
    <property type="entry name" value="RND-MFP_C"/>
    <property type="match status" value="1"/>
</dbReference>
<dbReference type="InterPro" id="IPR058625">
    <property type="entry name" value="MdtA-like_BSH"/>
</dbReference>
<dbReference type="InterPro" id="IPR058792">
    <property type="entry name" value="Beta-barrel_RND_2"/>
</dbReference>
<evidence type="ECO:0000256" key="4">
    <source>
        <dbReference type="SAM" id="Coils"/>
    </source>
</evidence>
<evidence type="ECO:0000259" key="6">
    <source>
        <dbReference type="Pfam" id="PF25954"/>
    </source>
</evidence>
<dbReference type="InterPro" id="IPR006143">
    <property type="entry name" value="RND_pump_MFP"/>
</dbReference>
<dbReference type="PANTHER" id="PTHR30469">
    <property type="entry name" value="MULTIDRUG RESISTANCE PROTEIN MDTA"/>
    <property type="match status" value="1"/>
</dbReference>
<comment type="similarity">
    <text evidence="2">Belongs to the membrane fusion protein (MFP) (TC 8.A.1) family.</text>
</comment>
<dbReference type="SUPFAM" id="SSF111369">
    <property type="entry name" value="HlyD-like secretion proteins"/>
    <property type="match status" value="1"/>
</dbReference>
<dbReference type="GO" id="GO:1990281">
    <property type="term" value="C:efflux pump complex"/>
    <property type="evidence" value="ECO:0007669"/>
    <property type="project" value="TreeGrafter"/>
</dbReference>
<comment type="caution">
    <text evidence="8">The sequence shown here is derived from an EMBL/GenBank/DDBJ whole genome shotgun (WGS) entry which is preliminary data.</text>
</comment>
<dbReference type="InterPro" id="IPR058627">
    <property type="entry name" value="MdtA-like_C"/>
</dbReference>
<dbReference type="Pfam" id="PF25954">
    <property type="entry name" value="Beta-barrel_RND_2"/>
    <property type="match status" value="1"/>
</dbReference>
<organism evidence="8 9">
    <name type="scientific">Caballeronia catudaia</name>
    <dbReference type="NCBI Taxonomy" id="1777136"/>
    <lineage>
        <taxon>Bacteria</taxon>
        <taxon>Pseudomonadati</taxon>
        <taxon>Pseudomonadota</taxon>
        <taxon>Betaproteobacteria</taxon>
        <taxon>Burkholderiales</taxon>
        <taxon>Burkholderiaceae</taxon>
        <taxon>Caballeronia</taxon>
    </lineage>
</organism>
<evidence type="ECO:0000313" key="8">
    <source>
        <dbReference type="EMBL" id="SAK93946.1"/>
    </source>
</evidence>
<dbReference type="Pfam" id="PF25917">
    <property type="entry name" value="BSH_RND"/>
    <property type="match status" value="1"/>
</dbReference>
<dbReference type="PANTHER" id="PTHR30469:SF15">
    <property type="entry name" value="HLYD FAMILY OF SECRETION PROTEINS"/>
    <property type="match status" value="1"/>
</dbReference>
<evidence type="ECO:0000313" key="9">
    <source>
        <dbReference type="Proteomes" id="UP000054870"/>
    </source>
</evidence>
<dbReference type="Proteomes" id="UP000054870">
    <property type="component" value="Unassembled WGS sequence"/>
</dbReference>
<dbReference type="GO" id="GO:0015562">
    <property type="term" value="F:efflux transmembrane transporter activity"/>
    <property type="evidence" value="ECO:0007669"/>
    <property type="project" value="TreeGrafter"/>
</dbReference>
<accession>A0A158DI89</accession>
<dbReference type="Gene3D" id="2.40.50.100">
    <property type="match status" value="1"/>
</dbReference>